<dbReference type="Pfam" id="PF00488">
    <property type="entry name" value="MutS_V"/>
    <property type="match status" value="1"/>
</dbReference>
<dbReference type="InterPro" id="IPR045076">
    <property type="entry name" value="MutS"/>
</dbReference>
<evidence type="ECO:0000313" key="5">
    <source>
        <dbReference type="EMBL" id="GAA2737642.1"/>
    </source>
</evidence>
<dbReference type="InterPro" id="IPR027417">
    <property type="entry name" value="P-loop_NTPase"/>
</dbReference>
<dbReference type="InterPro" id="IPR000432">
    <property type="entry name" value="DNA_mismatch_repair_MutS_C"/>
</dbReference>
<proteinExistence type="predicted"/>
<evidence type="ECO:0000256" key="2">
    <source>
        <dbReference type="ARBA" id="ARBA00022840"/>
    </source>
</evidence>
<dbReference type="EMBL" id="BAAATZ010000035">
    <property type="protein sequence ID" value="GAA2737642.1"/>
    <property type="molecule type" value="Genomic_DNA"/>
</dbReference>
<keyword evidence="1" id="KW-0547">Nucleotide-binding</keyword>
<comment type="caution">
    <text evidence="5">The sequence shown here is derived from an EMBL/GenBank/DDBJ whole genome shotgun (WGS) entry which is preliminary data.</text>
</comment>
<accession>A0ABN3UT91</accession>
<dbReference type="SMART" id="SM00534">
    <property type="entry name" value="MUTSac"/>
    <property type="match status" value="1"/>
</dbReference>
<dbReference type="PANTHER" id="PTHR11361:SF34">
    <property type="entry name" value="DNA MISMATCH REPAIR PROTEIN MSH1, MITOCHONDRIAL"/>
    <property type="match status" value="1"/>
</dbReference>
<evidence type="ECO:0000256" key="1">
    <source>
        <dbReference type="ARBA" id="ARBA00022741"/>
    </source>
</evidence>
<evidence type="ECO:0000313" key="6">
    <source>
        <dbReference type="Proteomes" id="UP001501842"/>
    </source>
</evidence>
<dbReference type="RefSeq" id="WP_344457248.1">
    <property type="nucleotide sequence ID" value="NZ_BAAATZ010000035.1"/>
</dbReference>
<keyword evidence="2" id="KW-0067">ATP-binding</keyword>
<dbReference type="Gene3D" id="3.40.50.300">
    <property type="entry name" value="P-loop containing nucleotide triphosphate hydrolases"/>
    <property type="match status" value="1"/>
</dbReference>
<protein>
    <submittedName>
        <fullName evidence="5">DNA mismatch repair protein MutS</fullName>
    </submittedName>
</protein>
<gene>
    <name evidence="5" type="ORF">GCM10010439_68560</name>
</gene>
<feature type="domain" description="DNA mismatch repair proteins mutS family" evidence="4">
    <location>
        <begin position="332"/>
        <end position="511"/>
    </location>
</feature>
<dbReference type="PANTHER" id="PTHR11361">
    <property type="entry name" value="DNA MISMATCH REPAIR PROTEIN MUTS FAMILY MEMBER"/>
    <property type="match status" value="1"/>
</dbReference>
<evidence type="ECO:0000256" key="3">
    <source>
        <dbReference type="ARBA" id="ARBA00023125"/>
    </source>
</evidence>
<dbReference type="Proteomes" id="UP001501842">
    <property type="component" value="Unassembled WGS sequence"/>
</dbReference>
<keyword evidence="3" id="KW-0238">DNA-binding</keyword>
<sequence length="513" mass="56808">MAIRSILFGPGRPSAETEGVAEPEYFQDLNLDRIAEAVAKAGEDPGLVSCLRLPSRDVRLIGFRQEIFRNLEDPRVREAAERFTAANARIRRRLELVGRMKHPPQANRWFLDLVLEHAAVVTALAEELEEAGATAPGLKALCDDMAAYARGDSLTRLRDQARDLRDRLEKTRYDLLLRGDKVTLARHDPEARFDYIERVLATFERFRTGTEEGPSPVRPPEPGLDRVEAGVLDLVVELFPDVFRDLAAFRAANGEFLPADVVRAERELRFYLGYLAHLAPLREAGLPVCYPVVSATDKTLLARDVFDLALAAERVRRGEPVVVNDVELSGAERVIVVSGPNQGGKTTFSRAFGQLYHLAALGCPVPGSEVRVFLPDRIFTHYERAESLEGLTSKLEDELLRARAILDRATSGSVIILNEIFTSTTADDARALSESLLASVSRLDALCLWVSFVDELSEAGLEAGSVVSMVGTVEAGEARTYKMVRRPPDGRAYARTLVERHGLTRARLAERIL</sequence>
<keyword evidence="6" id="KW-1185">Reference proteome</keyword>
<reference evidence="5 6" key="1">
    <citation type="journal article" date="2019" name="Int. J. Syst. Evol. Microbiol.">
        <title>The Global Catalogue of Microorganisms (GCM) 10K type strain sequencing project: providing services to taxonomists for standard genome sequencing and annotation.</title>
        <authorList>
            <consortium name="The Broad Institute Genomics Platform"/>
            <consortium name="The Broad Institute Genome Sequencing Center for Infectious Disease"/>
            <person name="Wu L."/>
            <person name="Ma J."/>
        </authorList>
    </citation>
    <scope>NUCLEOTIDE SEQUENCE [LARGE SCALE GENOMIC DNA]</scope>
    <source>
        <strain evidence="5 6">JCM 8201</strain>
    </source>
</reference>
<evidence type="ECO:0000259" key="4">
    <source>
        <dbReference type="SMART" id="SM00534"/>
    </source>
</evidence>
<dbReference type="SUPFAM" id="SSF52540">
    <property type="entry name" value="P-loop containing nucleoside triphosphate hydrolases"/>
    <property type="match status" value="1"/>
</dbReference>
<name>A0ABN3UT91_9ACTN</name>
<organism evidence="5 6">
    <name type="scientific">Actinocorallia aurantiaca</name>
    <dbReference type="NCBI Taxonomy" id="46204"/>
    <lineage>
        <taxon>Bacteria</taxon>
        <taxon>Bacillati</taxon>
        <taxon>Actinomycetota</taxon>
        <taxon>Actinomycetes</taxon>
        <taxon>Streptosporangiales</taxon>
        <taxon>Thermomonosporaceae</taxon>
        <taxon>Actinocorallia</taxon>
    </lineage>
</organism>